<evidence type="ECO:0000313" key="2">
    <source>
        <dbReference type="EnsemblMetazoa" id="PPA36860.1"/>
    </source>
</evidence>
<evidence type="ECO:0000313" key="3">
    <source>
        <dbReference type="Proteomes" id="UP000005239"/>
    </source>
</evidence>
<protein>
    <submittedName>
        <fullName evidence="2">Uncharacterized protein</fullName>
    </submittedName>
</protein>
<gene>
    <name evidence="2" type="primary">WBGene00275229</name>
</gene>
<organism evidence="2 3">
    <name type="scientific">Pristionchus pacificus</name>
    <name type="common">Parasitic nematode worm</name>
    <dbReference type="NCBI Taxonomy" id="54126"/>
    <lineage>
        <taxon>Eukaryota</taxon>
        <taxon>Metazoa</taxon>
        <taxon>Ecdysozoa</taxon>
        <taxon>Nematoda</taxon>
        <taxon>Chromadorea</taxon>
        <taxon>Rhabditida</taxon>
        <taxon>Rhabditina</taxon>
        <taxon>Diplogasteromorpha</taxon>
        <taxon>Diplogasteroidea</taxon>
        <taxon>Neodiplogasteridae</taxon>
        <taxon>Pristionchus</taxon>
    </lineage>
</organism>
<evidence type="ECO:0000256" key="1">
    <source>
        <dbReference type="SAM" id="MobiDB-lite"/>
    </source>
</evidence>
<keyword evidence="3" id="KW-1185">Reference proteome</keyword>
<dbReference type="Proteomes" id="UP000005239">
    <property type="component" value="Unassembled WGS sequence"/>
</dbReference>
<name>A0A2A6BQT8_PRIPA</name>
<dbReference type="AlphaFoldDB" id="A0A2A6BQT8"/>
<proteinExistence type="predicted"/>
<feature type="region of interest" description="Disordered" evidence="1">
    <location>
        <begin position="55"/>
        <end position="78"/>
    </location>
</feature>
<dbReference type="EnsemblMetazoa" id="PPA36860.1">
    <property type="protein sequence ID" value="PPA36860.1"/>
    <property type="gene ID" value="WBGene00275229"/>
</dbReference>
<accession>A0A2A6BQT8</accession>
<reference evidence="2" key="2">
    <citation type="submission" date="2022-06" db="UniProtKB">
        <authorList>
            <consortium name="EnsemblMetazoa"/>
        </authorList>
    </citation>
    <scope>IDENTIFICATION</scope>
    <source>
        <strain evidence="2">PS312</strain>
    </source>
</reference>
<accession>A0A8R1YTJ1</accession>
<reference evidence="3" key="1">
    <citation type="journal article" date="2008" name="Nat. Genet.">
        <title>The Pristionchus pacificus genome provides a unique perspective on nematode lifestyle and parasitism.</title>
        <authorList>
            <person name="Dieterich C."/>
            <person name="Clifton S.W."/>
            <person name="Schuster L.N."/>
            <person name="Chinwalla A."/>
            <person name="Delehaunty K."/>
            <person name="Dinkelacker I."/>
            <person name="Fulton L."/>
            <person name="Fulton R."/>
            <person name="Godfrey J."/>
            <person name="Minx P."/>
            <person name="Mitreva M."/>
            <person name="Roeseler W."/>
            <person name="Tian H."/>
            <person name="Witte H."/>
            <person name="Yang S.P."/>
            <person name="Wilson R.K."/>
            <person name="Sommer R.J."/>
        </authorList>
    </citation>
    <scope>NUCLEOTIDE SEQUENCE [LARGE SCALE GENOMIC DNA]</scope>
    <source>
        <strain evidence="3">PS312</strain>
    </source>
</reference>
<sequence length="517" mass="57454">TVTSFVQDSPDRNPSIDNGRSLFINWLWQPIISMFGRRVEQKEMVSAKCNGLMDKQQGESLNNDAKSDGNEDYAPTTVEGNCAGVDNEERIDSPSDQVKLNDLPLPPLLEICKFLRVDWYPESLSNFRKTCRATAHAVNVSHENQANLPKISTEDEIKLIVSLKRFNYFMHPLKGIRDQIKGQLYFRDGNASIHICFAIEHDDSLEQAFEQAAQYLRGPVDTLDLEFPENANNKFDKSIQLLQNITFEEIKISGRLTREVGSLVLELLRKQSQPNVFIASYFGVPSIFSPEFLTELDSLSKCMTLRDDHFNFPGVPNAFWQQLLMQKLGQGSQVLYWPTRVTLVPNRFTANSDLTPSHIRIYEVQCAHCLPDAPFAQAIAARTTTAAAKYASGPTDLTNLTGVVASGSLSILSDGEQFLLIPLVSTNDSTRSESPSKPDRSPCDGYALLRCLVPQNPGSHLSLKDGFSSFEDSSTKKTPAHARLRIRPTVGLNLRGTPSTVLSGTNGAGLFLQPLRV</sequence>